<reference evidence="2" key="1">
    <citation type="submission" date="2021-01" db="EMBL/GenBank/DDBJ databases">
        <authorList>
            <person name="Corre E."/>
            <person name="Pelletier E."/>
            <person name="Niang G."/>
            <person name="Scheremetjew M."/>
            <person name="Finn R."/>
            <person name="Kale V."/>
            <person name="Holt S."/>
            <person name="Cochrane G."/>
            <person name="Meng A."/>
            <person name="Brown T."/>
            <person name="Cohen L."/>
        </authorList>
    </citation>
    <scope>NUCLEOTIDE SEQUENCE</scope>
    <source>
        <strain evidence="2">CCMP826</strain>
    </source>
</reference>
<name>A0A7S2MS32_9STRA</name>
<protein>
    <submittedName>
        <fullName evidence="2">Uncharacterized protein</fullName>
    </submittedName>
</protein>
<feature type="region of interest" description="Disordered" evidence="1">
    <location>
        <begin position="1"/>
        <end position="26"/>
    </location>
</feature>
<accession>A0A7S2MS32</accession>
<proteinExistence type="predicted"/>
<evidence type="ECO:0000313" key="2">
    <source>
        <dbReference type="EMBL" id="CAD9499080.1"/>
    </source>
</evidence>
<sequence>MKLELAQSRGREDAHNARMRDMLGEKESLEEEVKTLRGRQYTTATDELNNLVLKKTGLFRSINICDSLRMSDECVKTQIDKYNFSRRESEGNTISAITA</sequence>
<evidence type="ECO:0000256" key="1">
    <source>
        <dbReference type="SAM" id="MobiDB-lite"/>
    </source>
</evidence>
<organism evidence="2">
    <name type="scientific">Helicotheca tamesis</name>
    <dbReference type="NCBI Taxonomy" id="374047"/>
    <lineage>
        <taxon>Eukaryota</taxon>
        <taxon>Sar</taxon>
        <taxon>Stramenopiles</taxon>
        <taxon>Ochrophyta</taxon>
        <taxon>Bacillariophyta</taxon>
        <taxon>Mediophyceae</taxon>
        <taxon>Lithodesmiophycidae</taxon>
        <taxon>Lithodesmiales</taxon>
        <taxon>Lithodesmiaceae</taxon>
        <taxon>Helicotheca</taxon>
    </lineage>
</organism>
<gene>
    <name evidence="2" type="ORF">HTAM1171_LOCUS7314</name>
</gene>
<dbReference type="EMBL" id="HBGV01011925">
    <property type="protein sequence ID" value="CAD9499080.1"/>
    <property type="molecule type" value="Transcribed_RNA"/>
</dbReference>
<dbReference type="AlphaFoldDB" id="A0A7S2MS32"/>